<comment type="caution">
    <text evidence="5">The sequence shown here is derived from an EMBL/GenBank/DDBJ whole genome shotgun (WGS) entry which is preliminary data.</text>
</comment>
<dbReference type="SUPFAM" id="SSF50814">
    <property type="entry name" value="Lipocalins"/>
    <property type="match status" value="1"/>
</dbReference>
<dbReference type="Proteomes" id="UP000494206">
    <property type="component" value="Unassembled WGS sequence"/>
</dbReference>
<accession>A0A8S1E7Q3</accession>
<evidence type="ECO:0000259" key="4">
    <source>
        <dbReference type="PROSITE" id="PS51670"/>
    </source>
</evidence>
<dbReference type="Pfam" id="PF08768">
    <property type="entry name" value="THAP4_heme-bd"/>
    <property type="match status" value="1"/>
</dbReference>
<dbReference type="CDD" id="cd07828">
    <property type="entry name" value="lipocalin_heme-bd-THAP4-like"/>
    <property type="match status" value="1"/>
</dbReference>
<dbReference type="PANTHER" id="PTHR15854:SF4">
    <property type="entry name" value="PEROXYNITRITE ISOMERASE THAP4"/>
    <property type="match status" value="1"/>
</dbReference>
<dbReference type="InterPro" id="IPR003582">
    <property type="entry name" value="ShKT_dom"/>
</dbReference>
<dbReference type="InterPro" id="IPR012674">
    <property type="entry name" value="Calycin"/>
</dbReference>
<reference evidence="5 6" key="1">
    <citation type="submission" date="2020-04" db="EMBL/GenBank/DDBJ databases">
        <authorList>
            <person name="Laetsch R D."/>
            <person name="Stevens L."/>
            <person name="Kumar S."/>
            <person name="Blaxter L. M."/>
        </authorList>
    </citation>
    <scope>NUCLEOTIDE SEQUENCE [LARGE SCALE GENOMIC DNA]</scope>
</reference>
<feature type="domain" description="ShKT" evidence="4">
    <location>
        <begin position="24"/>
        <end position="59"/>
    </location>
</feature>
<name>A0A8S1E7Q3_9PELO</name>
<dbReference type="AlphaFoldDB" id="A0A8S1E7Q3"/>
<evidence type="ECO:0000256" key="1">
    <source>
        <dbReference type="ARBA" id="ARBA00036993"/>
    </source>
</evidence>
<sequence>MWSSPTFYLLCLQSIFVIVTAQTCSDNDPSCPSWVSSDPRSCLKKDYIKTNCRRSCRNCPRYQAKYDLRRLPPQLRSITGLVGKWRGEHTGRVSFPTIPTFKYSEEIDISIPEGGRVNSLNYTAVAWSSDNEELHSEYGYITVKPNTREILLTTVMGNGFITVEEGPFFGNTIKFVLKDIGRISFVRDEHLHNLVREWTIVDSSKLKARLSIQTLSHKMSEHTSILYSKVPL</sequence>
<evidence type="ECO:0000256" key="2">
    <source>
        <dbReference type="PROSITE-ProRule" id="PRU01005"/>
    </source>
</evidence>
<evidence type="ECO:0000313" key="5">
    <source>
        <dbReference type="EMBL" id="CAB3397551.1"/>
    </source>
</evidence>
<keyword evidence="6" id="KW-1185">Reference proteome</keyword>
<organism evidence="5 6">
    <name type="scientific">Caenorhabditis bovis</name>
    <dbReference type="NCBI Taxonomy" id="2654633"/>
    <lineage>
        <taxon>Eukaryota</taxon>
        <taxon>Metazoa</taxon>
        <taxon>Ecdysozoa</taxon>
        <taxon>Nematoda</taxon>
        <taxon>Chromadorea</taxon>
        <taxon>Rhabditida</taxon>
        <taxon>Rhabditina</taxon>
        <taxon>Rhabditomorpha</taxon>
        <taxon>Rhabditoidea</taxon>
        <taxon>Rhabditidae</taxon>
        <taxon>Peloderinae</taxon>
        <taxon>Caenorhabditis</taxon>
    </lineage>
</organism>
<dbReference type="Gene3D" id="2.40.128.20">
    <property type="match status" value="1"/>
</dbReference>
<dbReference type="EMBL" id="CADEPM010000001">
    <property type="protein sequence ID" value="CAB3397551.1"/>
    <property type="molecule type" value="Genomic_DNA"/>
</dbReference>
<proteinExistence type="predicted"/>
<evidence type="ECO:0000256" key="3">
    <source>
        <dbReference type="SAM" id="SignalP"/>
    </source>
</evidence>
<protein>
    <recommendedName>
        <fullName evidence="4">ShKT domain-containing protein</fullName>
    </recommendedName>
</protein>
<comment type="catalytic activity">
    <reaction evidence="1">
        <text>peroxynitrite = nitrate</text>
        <dbReference type="Rhea" id="RHEA:63116"/>
        <dbReference type="ChEBI" id="CHEBI:17632"/>
        <dbReference type="ChEBI" id="CHEBI:25941"/>
    </reaction>
    <physiologicalReaction direction="left-to-right" evidence="1">
        <dbReference type="Rhea" id="RHEA:63117"/>
    </physiologicalReaction>
</comment>
<dbReference type="InterPro" id="IPR014878">
    <property type="entry name" value="THAP4-like_heme-bd"/>
</dbReference>
<feature type="signal peptide" evidence="3">
    <location>
        <begin position="1"/>
        <end position="21"/>
    </location>
</feature>
<evidence type="ECO:0000313" key="6">
    <source>
        <dbReference type="Proteomes" id="UP000494206"/>
    </source>
</evidence>
<keyword evidence="3" id="KW-0732">Signal</keyword>
<dbReference type="InterPro" id="IPR045165">
    <property type="entry name" value="Nitrobindin"/>
</dbReference>
<feature type="chain" id="PRO_5035820556" description="ShKT domain-containing protein" evidence="3">
    <location>
        <begin position="22"/>
        <end position="232"/>
    </location>
</feature>
<dbReference type="PROSITE" id="PS51670">
    <property type="entry name" value="SHKT"/>
    <property type="match status" value="1"/>
</dbReference>
<dbReference type="OrthoDB" id="58529at2759"/>
<comment type="caution">
    <text evidence="2">Lacks conserved residue(s) required for the propagation of feature annotation.</text>
</comment>
<dbReference type="PANTHER" id="PTHR15854">
    <property type="entry name" value="THAP4 PROTEIN"/>
    <property type="match status" value="1"/>
</dbReference>
<gene>
    <name evidence="5" type="ORF">CBOVIS_LOCUS943</name>
</gene>